<reference evidence="1 2" key="1">
    <citation type="submission" date="2020-08" db="EMBL/GenBank/DDBJ databases">
        <title>Genomic Encyclopedia of Type Strains, Phase III (KMG-III): the genomes of soil and plant-associated and newly described type strains.</title>
        <authorList>
            <person name="Whitman W."/>
        </authorList>
    </citation>
    <scope>NUCLEOTIDE SEQUENCE [LARGE SCALE GENOMIC DNA]</scope>
    <source>
        <strain evidence="1 2">CECT 3226</strain>
    </source>
</reference>
<evidence type="ECO:0000313" key="1">
    <source>
        <dbReference type="EMBL" id="MBB5126267.1"/>
    </source>
</evidence>
<name>A0A7W8BNV4_9ACTN</name>
<accession>A0A7W8BNV4</accession>
<dbReference type="AlphaFoldDB" id="A0A7W8BNV4"/>
<protein>
    <submittedName>
        <fullName evidence="1">Uncharacterized protein</fullName>
    </submittedName>
</protein>
<sequence length="44" mass="4809">MLAVLIPLLMLGVILLLGRYEDLLLPPRPPASDPRETGLRSLGQ</sequence>
<proteinExistence type="predicted"/>
<organism evidence="1 2">
    <name type="scientific">Streptomyces griseoloalbus</name>
    <dbReference type="NCBI Taxonomy" id="67303"/>
    <lineage>
        <taxon>Bacteria</taxon>
        <taxon>Bacillati</taxon>
        <taxon>Actinomycetota</taxon>
        <taxon>Actinomycetes</taxon>
        <taxon>Kitasatosporales</taxon>
        <taxon>Streptomycetaceae</taxon>
        <taxon>Streptomyces</taxon>
    </lineage>
</organism>
<comment type="caution">
    <text evidence="1">The sequence shown here is derived from an EMBL/GenBank/DDBJ whole genome shotgun (WGS) entry which is preliminary data.</text>
</comment>
<dbReference type="EMBL" id="JACHJE010000006">
    <property type="protein sequence ID" value="MBB5126267.1"/>
    <property type="molecule type" value="Genomic_DNA"/>
</dbReference>
<evidence type="ECO:0000313" key="2">
    <source>
        <dbReference type="Proteomes" id="UP000568022"/>
    </source>
</evidence>
<gene>
    <name evidence="1" type="ORF">FHS32_003004</name>
</gene>
<dbReference type="Proteomes" id="UP000568022">
    <property type="component" value="Unassembled WGS sequence"/>
</dbReference>
<keyword evidence="2" id="KW-1185">Reference proteome</keyword>